<protein>
    <submittedName>
        <fullName evidence="2">Uncharacterized protein</fullName>
    </submittedName>
</protein>
<comment type="caution">
    <text evidence="2">The sequence shown here is derived from an EMBL/GenBank/DDBJ whole genome shotgun (WGS) entry which is preliminary data.</text>
</comment>
<proteinExistence type="predicted"/>
<evidence type="ECO:0000256" key="1">
    <source>
        <dbReference type="SAM" id="Phobius"/>
    </source>
</evidence>
<name>A0A4R9K167_9LEPT</name>
<sequence length="92" mass="10289">MLFIILFGGRRQTTRLLDPEGHANGWVLAVAALLLCAPQAFPRLCKGMHLWEWTMEEKMSYTMLGSHPVIGWLFYFVTNAGIRGVTAGGMSF</sequence>
<gene>
    <name evidence="2" type="ORF">EHQ58_10540</name>
</gene>
<evidence type="ECO:0000313" key="3">
    <source>
        <dbReference type="Proteomes" id="UP000297693"/>
    </source>
</evidence>
<keyword evidence="1" id="KW-0812">Transmembrane</keyword>
<feature type="transmembrane region" description="Helical" evidence="1">
    <location>
        <begin position="61"/>
        <end position="82"/>
    </location>
</feature>
<dbReference type="EMBL" id="RQGD01000034">
    <property type="protein sequence ID" value="TGL57845.1"/>
    <property type="molecule type" value="Genomic_DNA"/>
</dbReference>
<reference evidence="2" key="1">
    <citation type="journal article" date="2019" name="PLoS Negl. Trop. Dis.">
        <title>Revisiting the worldwide diversity of Leptospira species in the environment.</title>
        <authorList>
            <person name="Vincent A.T."/>
            <person name="Schiettekatte O."/>
            <person name="Bourhy P."/>
            <person name="Veyrier F.J."/>
            <person name="Picardeau M."/>
        </authorList>
    </citation>
    <scope>NUCLEOTIDE SEQUENCE [LARGE SCALE GENOMIC DNA]</scope>
    <source>
        <strain evidence="2">201702476</strain>
    </source>
</reference>
<evidence type="ECO:0000313" key="2">
    <source>
        <dbReference type="EMBL" id="TGL57845.1"/>
    </source>
</evidence>
<organism evidence="2 3">
    <name type="scientific">Leptospira ognonensis</name>
    <dbReference type="NCBI Taxonomy" id="2484945"/>
    <lineage>
        <taxon>Bacteria</taxon>
        <taxon>Pseudomonadati</taxon>
        <taxon>Spirochaetota</taxon>
        <taxon>Spirochaetia</taxon>
        <taxon>Leptospirales</taxon>
        <taxon>Leptospiraceae</taxon>
        <taxon>Leptospira</taxon>
    </lineage>
</organism>
<keyword evidence="3" id="KW-1185">Reference proteome</keyword>
<keyword evidence="1" id="KW-0472">Membrane</keyword>
<feature type="transmembrane region" description="Helical" evidence="1">
    <location>
        <begin position="21"/>
        <end position="41"/>
    </location>
</feature>
<dbReference type="Proteomes" id="UP000297693">
    <property type="component" value="Unassembled WGS sequence"/>
</dbReference>
<dbReference type="RefSeq" id="WP_135623864.1">
    <property type="nucleotide sequence ID" value="NZ_RQGD01000034.1"/>
</dbReference>
<accession>A0A4R9K167</accession>
<keyword evidence="1" id="KW-1133">Transmembrane helix</keyword>
<dbReference type="AlphaFoldDB" id="A0A4R9K167"/>